<accession>A0A1S3HWS2</accession>
<keyword evidence="4" id="KW-0547">Nucleotide-binding</keyword>
<dbReference type="GeneID" id="106158521"/>
<evidence type="ECO:0000256" key="3">
    <source>
        <dbReference type="ARBA" id="ARBA00022490"/>
    </source>
</evidence>
<feature type="compositionally biased region" description="Basic residues" evidence="8">
    <location>
        <begin position="287"/>
        <end position="301"/>
    </location>
</feature>
<name>A0A1S3HWS2_LINAN</name>
<feature type="region of interest" description="Disordered" evidence="8">
    <location>
        <begin position="235"/>
        <end position="301"/>
    </location>
</feature>
<dbReference type="SMART" id="SM00268">
    <property type="entry name" value="ACTIN"/>
    <property type="match status" value="1"/>
</dbReference>
<keyword evidence="6" id="KW-0206">Cytoskeleton</keyword>
<evidence type="ECO:0000256" key="1">
    <source>
        <dbReference type="ARBA" id="ARBA00003520"/>
    </source>
</evidence>
<comment type="similarity">
    <text evidence="7">Belongs to the actin family.</text>
</comment>
<dbReference type="GO" id="GO:0005524">
    <property type="term" value="F:ATP binding"/>
    <property type="evidence" value="ECO:0007669"/>
    <property type="project" value="UniProtKB-KW"/>
</dbReference>
<dbReference type="Proteomes" id="UP000085678">
    <property type="component" value="Unplaced"/>
</dbReference>
<evidence type="ECO:0000256" key="6">
    <source>
        <dbReference type="ARBA" id="ARBA00023212"/>
    </source>
</evidence>
<dbReference type="FunFam" id="3.90.640.10:FF:000007">
    <property type="entry name" value="Actin like 7B"/>
    <property type="match status" value="1"/>
</dbReference>
<dbReference type="SUPFAM" id="SSF53067">
    <property type="entry name" value="Actin-like ATPase domain"/>
    <property type="match status" value="2"/>
</dbReference>
<evidence type="ECO:0000256" key="4">
    <source>
        <dbReference type="ARBA" id="ARBA00022741"/>
    </source>
</evidence>
<proteinExistence type="inferred from homology"/>
<dbReference type="Gene3D" id="3.90.640.10">
    <property type="entry name" value="Actin, Chain A, domain 4"/>
    <property type="match status" value="1"/>
</dbReference>
<dbReference type="AlphaFoldDB" id="A0A1S3HWS2"/>
<protein>
    <submittedName>
        <fullName evidence="10">Uncharacterized protein LOC106158521</fullName>
    </submittedName>
</protein>
<feature type="compositionally biased region" description="Basic and acidic residues" evidence="8">
    <location>
        <begin position="274"/>
        <end position="286"/>
    </location>
</feature>
<dbReference type="RefSeq" id="XP_013390001.1">
    <property type="nucleotide sequence ID" value="XM_013534547.2"/>
</dbReference>
<dbReference type="PANTHER" id="PTHR11937">
    <property type="entry name" value="ACTIN"/>
    <property type="match status" value="1"/>
</dbReference>
<comment type="function">
    <text evidence="1">Actins are highly conserved proteins that are involved in various types of cell motility and are ubiquitously expressed in all eukaryotic cells.</text>
</comment>
<dbReference type="InterPro" id="IPR018181">
    <property type="entry name" value="Heat_shock_70_CS"/>
</dbReference>
<dbReference type="PROSITE" id="PS01036">
    <property type="entry name" value="HSP70_3"/>
    <property type="match status" value="1"/>
</dbReference>
<feature type="compositionally biased region" description="Polar residues" evidence="8">
    <location>
        <begin position="259"/>
        <end position="269"/>
    </location>
</feature>
<dbReference type="STRING" id="7574.A0A1S3HWS2"/>
<keyword evidence="9" id="KW-1185">Reference proteome</keyword>
<reference evidence="10" key="1">
    <citation type="submission" date="2025-08" db="UniProtKB">
        <authorList>
            <consortium name="RefSeq"/>
        </authorList>
    </citation>
    <scope>IDENTIFICATION</scope>
    <source>
        <tissue evidence="10">Gonads</tissue>
    </source>
</reference>
<dbReference type="InterPro" id="IPR004000">
    <property type="entry name" value="Actin"/>
</dbReference>
<dbReference type="InterPro" id="IPR043129">
    <property type="entry name" value="ATPase_NBD"/>
</dbReference>
<keyword evidence="3" id="KW-0963">Cytoplasm</keyword>
<dbReference type="CDD" id="cd13397">
    <property type="entry name" value="ASKHA_NBD_actin_Arp-T1-3"/>
    <property type="match status" value="1"/>
</dbReference>
<dbReference type="Pfam" id="PF00022">
    <property type="entry name" value="Actin"/>
    <property type="match status" value="1"/>
</dbReference>
<dbReference type="FunFam" id="3.30.420.40:FF:000148">
    <property type="entry name" value="Actin, alpha skeletal muscle"/>
    <property type="match status" value="1"/>
</dbReference>
<feature type="region of interest" description="Disordered" evidence="8">
    <location>
        <begin position="48"/>
        <end position="68"/>
    </location>
</feature>
<evidence type="ECO:0000256" key="5">
    <source>
        <dbReference type="ARBA" id="ARBA00022840"/>
    </source>
</evidence>
<evidence type="ECO:0000313" key="9">
    <source>
        <dbReference type="Proteomes" id="UP000085678"/>
    </source>
</evidence>
<evidence type="ECO:0000313" key="10">
    <source>
        <dbReference type="RefSeq" id="XP_013390001.1"/>
    </source>
</evidence>
<gene>
    <name evidence="10" type="primary">LOC106158521</name>
</gene>
<comment type="subcellular location">
    <subcellularLocation>
        <location evidence="2">Cytoplasm</location>
        <location evidence="2">Cytoskeleton</location>
    </subcellularLocation>
</comment>
<evidence type="ECO:0000256" key="2">
    <source>
        <dbReference type="ARBA" id="ARBA00004245"/>
    </source>
</evidence>
<organism evidence="9 10">
    <name type="scientific">Lingula anatina</name>
    <name type="common">Brachiopod</name>
    <name type="synonym">Lingula unguis</name>
    <dbReference type="NCBI Taxonomy" id="7574"/>
    <lineage>
        <taxon>Eukaryota</taxon>
        <taxon>Metazoa</taxon>
        <taxon>Spiralia</taxon>
        <taxon>Lophotrochozoa</taxon>
        <taxon>Brachiopoda</taxon>
        <taxon>Linguliformea</taxon>
        <taxon>Lingulata</taxon>
        <taxon>Lingulida</taxon>
        <taxon>Linguloidea</taxon>
        <taxon>Lingulidae</taxon>
        <taxon>Lingula</taxon>
    </lineage>
</organism>
<evidence type="ECO:0000256" key="7">
    <source>
        <dbReference type="RuleBase" id="RU000487"/>
    </source>
</evidence>
<sequence>MNPNTSFSGHDALESVAAAACDYNDHGTVTANASFVGHLPIEVEISATAPSLTEHPQTRTKSSTPSDFTMSSCHVLPVPPEFASVISDSEISGYTRSLPVRTKTELEIDVFDKNRKPEEKRVSDYTDIGGVLKNSERSHFDAVFAETHAQFMQGTPIHMNASFCNTQKEEGQKNYININFDQQMAAYDGDSTEQEGEEEEEIELPFLETLATAGQLDMYGLDQVEGHRGVALDTITDGERAQGDSSPVGEKRSEEMQGSEMNTRNSLKGKTSKVGRETKERKEAKSTRKTRSKLAKSKLPVKMKDEDNTLDTNTSVELVQKSVVISQSELESTQDQKDPMKSKIPVKTKSNVTAEKIESLHNSSSLKLESHKNISKSIVASKTKMQKKNGHRKLPSISTEELRCIQTTDQIDLAMVSGDQNNRNVEPNNLEMVKPTVLEGNLAAVQPEHGVSYDDVDGSPRQRLESVYQEHRMLGIKENASSTVSLPSMAANFYPPELDYLKTTVVLDNGSGLCKCGFANEDLPSCVFPSVVGRPKYEDILIGRYRDCYIGDAAQSMRGVLTLKHSLEHGLVTNWDDMEKIWHHAFADQLRIQPDEHALVLTEAPLNPKQNRERMLQIMFENFGVPCMYISVQAVLSLYASGRTTGVVLDCGDGVSHVVPVYEGYCLPHAVQRIDLAGRDLTQYLMKLLNTSGHCFTTTAETEVARDIKEQLCYVAENVEVEEKKQSNEEQYTMPDGRIIELASERYRCPEILFKPSLSGRDHGGIHESLYNSIYKCDMDIRRELLSNIVLSGGTTMLPGLKERLLKELSDMVPAGVSNSIKISSVEDRKYSVWQGGVVLASLPAFLGMCVNYQEYEECGPQIVHRKCF</sequence>
<dbReference type="Gene3D" id="3.30.420.40">
    <property type="match status" value="2"/>
</dbReference>
<keyword evidence="5" id="KW-0067">ATP-binding</keyword>
<dbReference type="KEGG" id="lak:106158521"/>
<dbReference type="GO" id="GO:0005856">
    <property type="term" value="C:cytoskeleton"/>
    <property type="evidence" value="ECO:0007669"/>
    <property type="project" value="UniProtKB-SubCell"/>
</dbReference>
<dbReference type="OrthoDB" id="337660at2759"/>
<dbReference type="InParanoid" id="A0A1S3HWS2"/>
<dbReference type="PRINTS" id="PR00190">
    <property type="entry name" value="ACTIN"/>
</dbReference>
<evidence type="ECO:0000256" key="8">
    <source>
        <dbReference type="SAM" id="MobiDB-lite"/>
    </source>
</evidence>